<keyword evidence="6" id="KW-1185">Reference proteome</keyword>
<dbReference type="GO" id="GO:0051286">
    <property type="term" value="C:cell tip"/>
    <property type="evidence" value="ECO:0007669"/>
    <property type="project" value="TreeGrafter"/>
</dbReference>
<accession>A0A9W8BCI2</accession>
<evidence type="ECO:0000256" key="2">
    <source>
        <dbReference type="PROSITE-ProRule" id="PRU00192"/>
    </source>
</evidence>
<dbReference type="GO" id="GO:0015630">
    <property type="term" value="C:microtubule cytoskeleton"/>
    <property type="evidence" value="ECO:0007669"/>
    <property type="project" value="TreeGrafter"/>
</dbReference>
<name>A0A9W8BCI2_9FUNG</name>
<dbReference type="EMBL" id="JANBQB010000013">
    <property type="protein sequence ID" value="KAJ1984678.1"/>
    <property type="molecule type" value="Genomic_DNA"/>
</dbReference>
<dbReference type="SMART" id="SM00326">
    <property type="entry name" value="SH3"/>
    <property type="match status" value="1"/>
</dbReference>
<feature type="compositionally biased region" description="Low complexity" evidence="3">
    <location>
        <begin position="1046"/>
        <end position="1058"/>
    </location>
</feature>
<proteinExistence type="predicted"/>
<feature type="compositionally biased region" description="Low complexity" evidence="3">
    <location>
        <begin position="1169"/>
        <end position="1191"/>
    </location>
</feature>
<feature type="compositionally biased region" description="Low complexity" evidence="3">
    <location>
        <begin position="702"/>
        <end position="721"/>
    </location>
</feature>
<feature type="compositionally biased region" description="Basic and acidic residues" evidence="3">
    <location>
        <begin position="26"/>
        <end position="37"/>
    </location>
</feature>
<reference evidence="5" key="1">
    <citation type="submission" date="2022-07" db="EMBL/GenBank/DDBJ databases">
        <title>Phylogenomic reconstructions and comparative analyses of Kickxellomycotina fungi.</title>
        <authorList>
            <person name="Reynolds N.K."/>
            <person name="Stajich J.E."/>
            <person name="Barry K."/>
            <person name="Grigoriev I.V."/>
            <person name="Crous P."/>
            <person name="Smith M.E."/>
        </authorList>
    </citation>
    <scope>NUCLEOTIDE SEQUENCE</scope>
    <source>
        <strain evidence="5">RSA 567</strain>
    </source>
</reference>
<feature type="compositionally biased region" description="Low complexity" evidence="3">
    <location>
        <begin position="565"/>
        <end position="588"/>
    </location>
</feature>
<feature type="compositionally biased region" description="Polar residues" evidence="3">
    <location>
        <begin position="682"/>
        <end position="701"/>
    </location>
</feature>
<feature type="region of interest" description="Disordered" evidence="3">
    <location>
        <begin position="246"/>
        <end position="292"/>
    </location>
</feature>
<evidence type="ECO:0000259" key="4">
    <source>
        <dbReference type="PROSITE" id="PS50002"/>
    </source>
</evidence>
<feature type="region of interest" description="Disordered" evidence="3">
    <location>
        <begin position="1162"/>
        <end position="1218"/>
    </location>
</feature>
<feature type="compositionally biased region" description="Basic and acidic residues" evidence="3">
    <location>
        <begin position="893"/>
        <end position="904"/>
    </location>
</feature>
<dbReference type="OrthoDB" id="15425at2759"/>
<feature type="compositionally biased region" description="Basic and acidic residues" evidence="3">
    <location>
        <begin position="196"/>
        <end position="205"/>
    </location>
</feature>
<feature type="compositionally biased region" description="Polar residues" evidence="3">
    <location>
        <begin position="836"/>
        <end position="850"/>
    </location>
</feature>
<feature type="compositionally biased region" description="Low complexity" evidence="3">
    <location>
        <begin position="965"/>
        <end position="976"/>
    </location>
</feature>
<dbReference type="PROSITE" id="PS50002">
    <property type="entry name" value="SH3"/>
    <property type="match status" value="1"/>
</dbReference>
<feature type="domain" description="SH3" evidence="4">
    <location>
        <begin position="125"/>
        <end position="185"/>
    </location>
</feature>
<feature type="compositionally biased region" description="Pro residues" evidence="3">
    <location>
        <begin position="722"/>
        <end position="731"/>
    </location>
</feature>
<dbReference type="GO" id="GO:0030950">
    <property type="term" value="P:establishment or maintenance of actin cytoskeleton polarity"/>
    <property type="evidence" value="ECO:0007669"/>
    <property type="project" value="TreeGrafter"/>
</dbReference>
<dbReference type="InterPro" id="IPR001452">
    <property type="entry name" value="SH3_domain"/>
</dbReference>
<evidence type="ECO:0000256" key="3">
    <source>
        <dbReference type="SAM" id="MobiDB-lite"/>
    </source>
</evidence>
<dbReference type="InterPro" id="IPR036028">
    <property type="entry name" value="SH3-like_dom_sf"/>
</dbReference>
<feature type="compositionally biased region" description="Low complexity" evidence="3">
    <location>
        <begin position="1018"/>
        <end position="1028"/>
    </location>
</feature>
<feature type="compositionally biased region" description="Polar residues" evidence="3">
    <location>
        <begin position="10"/>
        <end position="20"/>
    </location>
</feature>
<evidence type="ECO:0000313" key="6">
    <source>
        <dbReference type="Proteomes" id="UP001151582"/>
    </source>
</evidence>
<feature type="region of interest" description="Disordered" evidence="3">
    <location>
        <begin position="1018"/>
        <end position="1097"/>
    </location>
</feature>
<protein>
    <submittedName>
        <fullName evidence="5">Protein phosphatase regulator</fullName>
    </submittedName>
</protein>
<gene>
    <name evidence="5" type="primary">BUD14</name>
    <name evidence="5" type="ORF">H4R34_000512</name>
</gene>
<keyword evidence="1 2" id="KW-0728">SH3 domain</keyword>
<feature type="region of interest" description="Disordered" evidence="3">
    <location>
        <begin position="534"/>
        <end position="594"/>
    </location>
</feature>
<dbReference type="SUPFAM" id="SSF50044">
    <property type="entry name" value="SH3-domain"/>
    <property type="match status" value="1"/>
</dbReference>
<dbReference type="Gene3D" id="2.30.30.40">
    <property type="entry name" value="SH3 Domains"/>
    <property type="match status" value="1"/>
</dbReference>
<dbReference type="GO" id="GO:0008104">
    <property type="term" value="P:intracellular protein localization"/>
    <property type="evidence" value="ECO:0007669"/>
    <property type="project" value="TreeGrafter"/>
</dbReference>
<feature type="compositionally biased region" description="Basic residues" evidence="3">
    <location>
        <begin position="776"/>
        <end position="785"/>
    </location>
</feature>
<feature type="region of interest" description="Disordered" evidence="3">
    <location>
        <begin position="884"/>
        <end position="904"/>
    </location>
</feature>
<organism evidence="5 6">
    <name type="scientific">Dimargaris verticillata</name>
    <dbReference type="NCBI Taxonomy" id="2761393"/>
    <lineage>
        <taxon>Eukaryota</taxon>
        <taxon>Fungi</taxon>
        <taxon>Fungi incertae sedis</taxon>
        <taxon>Zoopagomycota</taxon>
        <taxon>Kickxellomycotina</taxon>
        <taxon>Dimargaritomycetes</taxon>
        <taxon>Dimargaritales</taxon>
        <taxon>Dimargaritaceae</taxon>
        <taxon>Dimargaris</taxon>
    </lineage>
</organism>
<feature type="compositionally biased region" description="Polar residues" evidence="3">
    <location>
        <begin position="1196"/>
        <end position="1218"/>
    </location>
</feature>
<feature type="region of interest" description="Disordered" evidence="3">
    <location>
        <begin position="957"/>
        <end position="978"/>
    </location>
</feature>
<evidence type="ECO:0000313" key="5">
    <source>
        <dbReference type="EMBL" id="KAJ1984678.1"/>
    </source>
</evidence>
<feature type="compositionally biased region" description="Polar residues" evidence="3">
    <location>
        <begin position="1029"/>
        <end position="1040"/>
    </location>
</feature>
<dbReference type="PANTHER" id="PTHR47775">
    <property type="entry name" value="BUD SITE SELECTION PROTEIN 14"/>
    <property type="match status" value="1"/>
</dbReference>
<dbReference type="PANTHER" id="PTHR47775:SF1">
    <property type="entry name" value="BUD SITE SELECTION PROTEIN 14"/>
    <property type="match status" value="1"/>
</dbReference>
<feature type="compositionally biased region" description="Polar residues" evidence="3">
    <location>
        <begin position="1293"/>
        <end position="1314"/>
    </location>
</feature>
<feature type="region of interest" description="Disordered" evidence="3">
    <location>
        <begin position="1"/>
        <end position="69"/>
    </location>
</feature>
<feature type="region of interest" description="Disordered" evidence="3">
    <location>
        <begin position="648"/>
        <end position="850"/>
    </location>
</feature>
<sequence>MGSDDHFLQRLQQVGGQQDPSPNPDVEARQALPRDDAATAGTEVYDDGAIGYSSAPGADAPLDLGPHNSFSAQHHMEQVRSPDGKTLITTIQTACAHIVTTEAESEIQTNVTLPDGQMISLNAGQVPTIVYAAFDFVRMVEGQVTVHEAEELMLLDESNQFWWLVLKDNGDIGYIPADNIETKELRLARVNRDANVETVKQRPQDEGPPTSVSSRPRGPNPNKSFRFHEDLVTMVGETYHLEDYVDYEPSDSDGMGVLDGSDDEDLDTVQRPYDGSDPRLVGPEDLDDDEGSPMNELNAEANLALNSVGMAGHEGYSSRESMNHAPLGPEAPSGAYHSYYDHALTESDQACGASSSDYAQYDRAYELDRLDEPSPAAHALQDPAQAIAQSPNAFASSGGDSYAPAATGADSQGQEQLYTFVVAFHVECGSDDPSEFAVQDEQWITMSAKETFADILPRVLRTFRLVADDPQVLHGYRLLAYISGFNFGISLAQDEHMYTLLEYVAECMDGVPAEECLRFILKEDNLLRNDAQADESPLFTHPVSEPTSPRSPLATRAANNPPDSPTTGAAGPASPSAPAPNSEPSSGPWTPNTVEDSVMETMQRITPHLPFPDPSADQLLPANFSDQRRSVFDEAYGLDDEEPSFASAYQSLSNNPSPGEAPSTAISAPEPEFADPAKRSHPLTTSSNQPSTMEATPTFGVQQLPPTAALSLALSPTLPASAPKPLPPPRPQLTLADASLLIESDEESPTTPNVQPRPATTGRRGSESSTISIRPVPRRTSRSRKSSQSSDGSAGGQTVTADNVLKNILSSIMPPKSPPPSNSAAPAFAGPGGMSETTAPTATAMRSASSIRNSAEILSPSHVEQFGASDLPWNPKLDNRLSRASVDRAPFQPKRDSAIQKRLSLKSDVEQEVLNLSQEMATPRPSQSHDGTMSASPEALDQYQINDSRLSSSASLYNMMSPTYGPQRRSSGSRPSVDNHRLSWNALMAVGQQASRRSSIMSIASTSPCVPLHQLTAASRRNSQANRAPTTPSGLDTTLQPLAEEPSLSNQSSPISQSHHLPDLHTTPTARGQGPQAMGTSPMVNRVRDSTGSADRVPFSSSDTLLYSSATTLNVLAQGGPPGSTVTGGSPRRLVGGALVATSTPAQLASAVTHSDLSAAQTADKGHLGTNANATTGAQTGARRATTATGNDDSDTSVGTMVTSPTAQPVSTHSPQRTYSPLNLDTWLTLMRGLPPLPEDTLFEPTKGTGRGHSTHAAGTLAPLDALAHDGPTHDDVVLDYLAQFPSPKQALQSTGITQTLATESRPPTATASDDSAEPLTLTRHTVLATHHQATAPNGQNATGSHTTTTLEPLLALSRSVTDKLELIEYELDELLLQVVQAF</sequence>
<dbReference type="InterPro" id="IPR053039">
    <property type="entry name" value="Polarity_Bud-Selection_Reg"/>
</dbReference>
<feature type="region of interest" description="Disordered" evidence="3">
    <location>
        <begin position="1293"/>
        <end position="1318"/>
    </location>
</feature>
<feature type="region of interest" description="Disordered" evidence="3">
    <location>
        <begin position="196"/>
        <end position="225"/>
    </location>
</feature>
<feature type="compositionally biased region" description="Polar residues" evidence="3">
    <location>
        <begin position="648"/>
        <end position="657"/>
    </location>
</feature>
<evidence type="ECO:0000256" key="1">
    <source>
        <dbReference type="ARBA" id="ARBA00022443"/>
    </source>
</evidence>
<comment type="caution">
    <text evidence="5">The sequence shown here is derived from an EMBL/GenBank/DDBJ whole genome shotgun (WGS) entry which is preliminary data.</text>
</comment>
<dbReference type="Proteomes" id="UP001151582">
    <property type="component" value="Unassembled WGS sequence"/>
</dbReference>